<evidence type="ECO:0000313" key="2">
    <source>
        <dbReference type="Proteomes" id="UP000229307"/>
    </source>
</evidence>
<sequence>MNPEVLIGLKHESMKEKVRWFSRFSPSRRYEIIAGFAQFILAARGKKGNSHAFKRTRKIIQGVK</sequence>
<accession>A0A2M7S4Z5</accession>
<gene>
    <name evidence="1" type="ORF">COY52_12820</name>
</gene>
<organism evidence="1 2">
    <name type="scientific">Candidatus Desantisbacteria bacterium CG_4_10_14_0_8_um_filter_48_22</name>
    <dbReference type="NCBI Taxonomy" id="1974543"/>
    <lineage>
        <taxon>Bacteria</taxon>
        <taxon>Candidatus Desantisiibacteriota</taxon>
    </lineage>
</organism>
<dbReference type="Proteomes" id="UP000229307">
    <property type="component" value="Unassembled WGS sequence"/>
</dbReference>
<protein>
    <submittedName>
        <fullName evidence="1">Uncharacterized protein</fullName>
    </submittedName>
</protein>
<dbReference type="AlphaFoldDB" id="A0A2M7S4Z5"/>
<comment type="caution">
    <text evidence="1">The sequence shown here is derived from an EMBL/GenBank/DDBJ whole genome shotgun (WGS) entry which is preliminary data.</text>
</comment>
<name>A0A2M7S4Z5_9BACT</name>
<dbReference type="EMBL" id="PFMR01000357">
    <property type="protein sequence ID" value="PIZ14398.1"/>
    <property type="molecule type" value="Genomic_DNA"/>
</dbReference>
<proteinExistence type="predicted"/>
<evidence type="ECO:0000313" key="1">
    <source>
        <dbReference type="EMBL" id="PIZ14398.1"/>
    </source>
</evidence>
<reference evidence="2" key="1">
    <citation type="submission" date="2017-09" db="EMBL/GenBank/DDBJ databases">
        <title>Depth-based differentiation of microbial function through sediment-hosted aquifers and enrichment of novel symbionts in the deep terrestrial subsurface.</title>
        <authorList>
            <person name="Probst A.J."/>
            <person name="Ladd B."/>
            <person name="Jarett J.K."/>
            <person name="Geller-Mcgrath D.E."/>
            <person name="Sieber C.M.K."/>
            <person name="Emerson J.B."/>
            <person name="Anantharaman K."/>
            <person name="Thomas B.C."/>
            <person name="Malmstrom R."/>
            <person name="Stieglmeier M."/>
            <person name="Klingl A."/>
            <person name="Woyke T."/>
            <person name="Ryan C.M."/>
            <person name="Banfield J.F."/>
        </authorList>
    </citation>
    <scope>NUCLEOTIDE SEQUENCE [LARGE SCALE GENOMIC DNA]</scope>
</reference>